<keyword evidence="7" id="KW-0963">Cytoplasm</keyword>
<dbReference type="Proteomes" id="UP000619265">
    <property type="component" value="Unassembled WGS sequence"/>
</dbReference>
<comment type="pathway">
    <text evidence="16">Cofactor biosynthesis; prenylquinone biosynthesis.</text>
</comment>
<dbReference type="CDD" id="cd08342">
    <property type="entry name" value="HPPD_N_like"/>
    <property type="match status" value="1"/>
</dbReference>
<keyword evidence="14" id="KW-0585">Phenylalanine catabolism</keyword>
<evidence type="ECO:0000256" key="6">
    <source>
        <dbReference type="ARBA" id="ARBA00018452"/>
    </source>
</evidence>
<evidence type="ECO:0000256" key="5">
    <source>
        <dbReference type="ARBA" id="ARBA00013222"/>
    </source>
</evidence>
<keyword evidence="12" id="KW-0560">Oxidoreductase</keyword>
<evidence type="ECO:0000256" key="11">
    <source>
        <dbReference type="ARBA" id="ARBA00022964"/>
    </source>
</evidence>
<evidence type="ECO:0000313" key="19">
    <source>
        <dbReference type="Proteomes" id="UP000619265"/>
    </source>
</evidence>
<dbReference type="InterPro" id="IPR041736">
    <property type="entry name" value="4OHPhenylPyrv_dOase_N"/>
</dbReference>
<comment type="cofactor">
    <cofactor evidence="1">
        <name>Fe cation</name>
        <dbReference type="ChEBI" id="CHEBI:24875"/>
    </cofactor>
</comment>
<comment type="similarity">
    <text evidence="4">Belongs to the 4HPPD family.</text>
</comment>
<feature type="domain" description="VOC" evidence="17">
    <location>
        <begin position="285"/>
        <end position="445"/>
    </location>
</feature>
<evidence type="ECO:0000256" key="1">
    <source>
        <dbReference type="ARBA" id="ARBA00001962"/>
    </source>
</evidence>
<comment type="caution">
    <text evidence="18">The sequence shown here is derived from an EMBL/GenBank/DDBJ whole genome shotgun (WGS) entry which is preliminary data.</text>
</comment>
<evidence type="ECO:0000256" key="2">
    <source>
        <dbReference type="ARBA" id="ARBA00004496"/>
    </source>
</evidence>
<evidence type="ECO:0000256" key="12">
    <source>
        <dbReference type="ARBA" id="ARBA00023002"/>
    </source>
</evidence>
<protein>
    <recommendedName>
        <fullName evidence="6">4-hydroxyphenylpyruvate dioxygenase</fullName>
        <ecNumber evidence="5">1.13.11.27</ecNumber>
    </recommendedName>
    <alternativeName>
        <fullName evidence="15">4-hydroxyphenylpyruvic acid oxidase</fullName>
    </alternativeName>
</protein>
<dbReference type="GO" id="GO:0006572">
    <property type="term" value="P:L-tyrosine catabolic process"/>
    <property type="evidence" value="ECO:0007669"/>
    <property type="project" value="UniProtKB-KW"/>
</dbReference>
<evidence type="ECO:0000259" key="17">
    <source>
        <dbReference type="PROSITE" id="PS51819"/>
    </source>
</evidence>
<dbReference type="InterPro" id="IPR005956">
    <property type="entry name" value="4OHPhenylPyrv_dOase"/>
</dbReference>
<organism evidence="18 19">
    <name type="scientific">Juglans regia</name>
    <name type="common">English walnut</name>
    <dbReference type="NCBI Taxonomy" id="51240"/>
    <lineage>
        <taxon>Eukaryota</taxon>
        <taxon>Viridiplantae</taxon>
        <taxon>Streptophyta</taxon>
        <taxon>Embryophyta</taxon>
        <taxon>Tracheophyta</taxon>
        <taxon>Spermatophyta</taxon>
        <taxon>Magnoliopsida</taxon>
        <taxon>eudicotyledons</taxon>
        <taxon>Gunneridae</taxon>
        <taxon>Pentapetalae</taxon>
        <taxon>rosids</taxon>
        <taxon>fabids</taxon>
        <taxon>Fagales</taxon>
        <taxon>Juglandaceae</taxon>
        <taxon>Juglans</taxon>
    </lineage>
</organism>
<comment type="pathway">
    <text evidence="3">Amino-acid degradation; L-phenylalanine degradation; acetoacetate and fumarate from L-phenylalanine: step 3/6.</text>
</comment>
<dbReference type="GO" id="GO:0003868">
    <property type="term" value="F:4-hydroxyphenylpyruvate dioxygenase activity"/>
    <property type="evidence" value="ECO:0007669"/>
    <property type="project" value="UniProtKB-EC"/>
</dbReference>
<evidence type="ECO:0000256" key="3">
    <source>
        <dbReference type="ARBA" id="ARBA00005162"/>
    </source>
</evidence>
<dbReference type="InterPro" id="IPR041735">
    <property type="entry name" value="4OHPhenylPyrv_dOase_C"/>
</dbReference>
<gene>
    <name evidence="18" type="ORF">F2P56_002157</name>
</gene>
<evidence type="ECO:0000313" key="18">
    <source>
        <dbReference type="EMBL" id="KAF5481515.1"/>
    </source>
</evidence>
<dbReference type="Pfam" id="PF00903">
    <property type="entry name" value="Glyoxalase"/>
    <property type="match status" value="1"/>
</dbReference>
<dbReference type="GO" id="GO:0005737">
    <property type="term" value="C:cytoplasm"/>
    <property type="evidence" value="ECO:0007669"/>
    <property type="project" value="UniProtKB-SubCell"/>
</dbReference>
<evidence type="ECO:0000256" key="7">
    <source>
        <dbReference type="ARBA" id="ARBA00022490"/>
    </source>
</evidence>
<sequence>EVFMTTITRINLPRYPRIQFQSYLRVQKTTTGTPATVYFKQLRRLRHNLICQSPPPPLPFAKPKTMGNNDSDADETQFQLLGFSKFVRTNPRSDRFGVQRFHHVEFWCTDATNSARRFSWGLGMPIVAKSDLSTGNLTHASYLLRSGQLCFLFTSPYSPSIASMENFSPTATASIPTFDHAASRAFSSAHGLAVRAIAVQVDDADFAFHASVSHGAKPVSPPVLLDNHATLSEVHLYGDVVLRYVSYKNPNHDHQDSDSPDSWFLPKFEPVDKQSSYPLDFGIRRLDHAVGNVPELSSAVAYVKNFTGFHEFAEFTAEDVGTSESGLNSVVLANNDELVLLPMNEPVYGTKRKSQIQTYLEHNEGSGVQHLALVSEDIFRTLREMRKRSGIGGFEFMPSPPPTYYKKLKHRAGDVLTDEQIKDCEELGILVDRDDQGTLLQIFTKPVGDRPTIFIEIIQRVGCMLKDEEGKVYQKGGCGGFGKGNFSELFKSIEEYEKTLQAKRIPEAASA</sequence>
<keyword evidence="13" id="KW-0408">Iron</keyword>
<evidence type="ECO:0000256" key="16">
    <source>
        <dbReference type="ARBA" id="ARBA00060694"/>
    </source>
</evidence>
<dbReference type="Gramene" id="Jr01_23370_p1">
    <property type="protein sequence ID" value="cds.Jr01_23370_p1"/>
    <property type="gene ID" value="Jr01_23370"/>
</dbReference>
<dbReference type="PROSITE" id="PS51819">
    <property type="entry name" value="VOC"/>
    <property type="match status" value="2"/>
</dbReference>
<reference evidence="18" key="2">
    <citation type="submission" date="2020-03" db="EMBL/GenBank/DDBJ databases">
        <title>Walnut 2.0.</title>
        <authorList>
            <person name="Marrano A."/>
            <person name="Britton M."/>
            <person name="Zimin A.V."/>
            <person name="Zaini P.A."/>
            <person name="Workman R."/>
            <person name="Puiu D."/>
            <person name="Bianco L."/>
            <person name="Allen B.J."/>
            <person name="Troggio M."/>
            <person name="Leslie C.A."/>
            <person name="Timp W."/>
            <person name="Dendekar A."/>
            <person name="Salzberg S.L."/>
            <person name="Neale D.B."/>
        </authorList>
    </citation>
    <scope>NUCLEOTIDE SEQUENCE</scope>
    <source>
        <tissue evidence="18">Leaves</tissue>
    </source>
</reference>
<feature type="non-terminal residue" evidence="18">
    <location>
        <position position="511"/>
    </location>
</feature>
<evidence type="ECO:0000256" key="4">
    <source>
        <dbReference type="ARBA" id="ARBA00005877"/>
    </source>
</evidence>
<dbReference type="FunFam" id="3.10.180.10:FF:000013">
    <property type="entry name" value="4-hydroxyphenylpyruvate dioxygenase"/>
    <property type="match status" value="1"/>
</dbReference>
<evidence type="ECO:0000256" key="10">
    <source>
        <dbReference type="ARBA" id="ARBA00022878"/>
    </source>
</evidence>
<accession>A0A833YFU8</accession>
<dbReference type="CDD" id="cd07250">
    <property type="entry name" value="HPPD_C_like"/>
    <property type="match status" value="1"/>
</dbReference>
<evidence type="ECO:0000256" key="15">
    <source>
        <dbReference type="ARBA" id="ARBA00029786"/>
    </source>
</evidence>
<dbReference type="InterPro" id="IPR004360">
    <property type="entry name" value="Glyas_Fos-R_dOase_dom"/>
</dbReference>
<dbReference type="EMBL" id="LIHL02000001">
    <property type="protein sequence ID" value="KAF5481515.1"/>
    <property type="molecule type" value="Genomic_DNA"/>
</dbReference>
<dbReference type="Gene3D" id="3.10.180.10">
    <property type="entry name" value="2,3-Dihydroxybiphenyl 1,2-Dioxygenase, domain 1"/>
    <property type="match status" value="2"/>
</dbReference>
<dbReference type="GO" id="GO:0006559">
    <property type="term" value="P:L-phenylalanine catabolic process"/>
    <property type="evidence" value="ECO:0007669"/>
    <property type="project" value="UniProtKB-KW"/>
</dbReference>
<proteinExistence type="inferred from homology"/>
<dbReference type="GO" id="GO:0046872">
    <property type="term" value="F:metal ion binding"/>
    <property type="evidence" value="ECO:0007669"/>
    <property type="project" value="UniProtKB-KW"/>
</dbReference>
<dbReference type="PANTHER" id="PTHR11959">
    <property type="entry name" value="4-HYDROXYPHENYLPYRUVATE DIOXYGENASE"/>
    <property type="match status" value="1"/>
</dbReference>
<dbReference type="NCBIfam" id="TIGR01263">
    <property type="entry name" value="4HPPD"/>
    <property type="match status" value="1"/>
</dbReference>
<keyword evidence="8" id="KW-0479">Metal-binding</keyword>
<keyword evidence="11" id="KW-0223">Dioxygenase</keyword>
<keyword evidence="9" id="KW-0677">Repeat</keyword>
<dbReference type="EC" id="1.13.11.27" evidence="5"/>
<comment type="subcellular location">
    <subcellularLocation>
        <location evidence="2">Cytoplasm</location>
    </subcellularLocation>
</comment>
<name>A0A833YFU8_JUGRE</name>
<evidence type="ECO:0000256" key="14">
    <source>
        <dbReference type="ARBA" id="ARBA00023232"/>
    </source>
</evidence>
<evidence type="ECO:0000256" key="13">
    <source>
        <dbReference type="ARBA" id="ARBA00023004"/>
    </source>
</evidence>
<dbReference type="AlphaFoldDB" id="A0A833YFU8"/>
<dbReference type="PANTHER" id="PTHR11959:SF1">
    <property type="entry name" value="4-HYDROXYPHENYLPYRUVATE DIOXYGENASE"/>
    <property type="match status" value="1"/>
</dbReference>
<reference evidence="18" key="1">
    <citation type="submission" date="2015-10" db="EMBL/GenBank/DDBJ databases">
        <authorList>
            <person name="Martinez-Garcia P.J."/>
            <person name="Crepeau M.W."/>
            <person name="Puiu D."/>
            <person name="Gonzalez-Ibeas D."/>
            <person name="Whalen J."/>
            <person name="Stevens K."/>
            <person name="Paul R."/>
            <person name="Butterfield T."/>
            <person name="Britton M."/>
            <person name="Reagan R."/>
            <person name="Chakraborty S."/>
            <person name="Walawage S.L."/>
            <person name="Vasquez-Gross H.A."/>
            <person name="Cardeno C."/>
            <person name="Famula R."/>
            <person name="Pratt K."/>
            <person name="Kuruganti S."/>
            <person name="Aradhya M.K."/>
            <person name="Leslie C.A."/>
            <person name="Dandekar A.M."/>
            <person name="Salzberg S.L."/>
            <person name="Wegrzyn J.L."/>
            <person name="Langley C.H."/>
            <person name="Neale D.B."/>
        </authorList>
    </citation>
    <scope>NUCLEOTIDE SEQUENCE</scope>
    <source>
        <tissue evidence="18">Leaves</tissue>
    </source>
</reference>
<feature type="domain" description="VOC" evidence="17">
    <location>
        <begin position="100"/>
        <end position="270"/>
    </location>
</feature>
<dbReference type="InterPro" id="IPR029068">
    <property type="entry name" value="Glyas_Bleomycin-R_OHBP_Dase"/>
</dbReference>
<evidence type="ECO:0000256" key="9">
    <source>
        <dbReference type="ARBA" id="ARBA00022737"/>
    </source>
</evidence>
<dbReference type="InterPro" id="IPR037523">
    <property type="entry name" value="VOC_core"/>
</dbReference>
<evidence type="ECO:0000256" key="8">
    <source>
        <dbReference type="ARBA" id="ARBA00022723"/>
    </source>
</evidence>
<keyword evidence="10" id="KW-0828">Tyrosine catabolism</keyword>
<dbReference type="SUPFAM" id="SSF54593">
    <property type="entry name" value="Glyoxalase/Bleomycin resistance protein/Dihydroxybiphenyl dioxygenase"/>
    <property type="match status" value="1"/>
</dbReference>
<dbReference type="FunFam" id="3.10.180.10:FF:000025">
    <property type="entry name" value="4-hydroxyphenylpyruvate dioxygenase"/>
    <property type="match status" value="1"/>
</dbReference>